<protein>
    <submittedName>
        <fullName evidence="2">Uncharacterized protein</fullName>
    </submittedName>
</protein>
<evidence type="ECO:0000256" key="1">
    <source>
        <dbReference type="SAM" id="Coils"/>
    </source>
</evidence>
<reference evidence="2" key="1">
    <citation type="journal article" date="2021" name="Proc. Natl. Acad. Sci. U.S.A.">
        <title>A Catalog of Tens of Thousands of Viruses from Human Metagenomes Reveals Hidden Associations with Chronic Diseases.</title>
        <authorList>
            <person name="Tisza M.J."/>
            <person name="Buck C.B."/>
        </authorList>
    </citation>
    <scope>NUCLEOTIDE SEQUENCE</scope>
    <source>
        <strain evidence="2">CtnMR5</strain>
    </source>
</reference>
<keyword evidence="1" id="KW-0175">Coiled coil</keyword>
<dbReference type="EMBL" id="BK016039">
    <property type="protein sequence ID" value="DAF90896.1"/>
    <property type="molecule type" value="Genomic_DNA"/>
</dbReference>
<accession>A0A8S5U8W9</accession>
<name>A0A8S5U8W9_9CAUD</name>
<organism evidence="2">
    <name type="scientific">Siphoviridae sp. ctnMR5</name>
    <dbReference type="NCBI Taxonomy" id="2825658"/>
    <lineage>
        <taxon>Viruses</taxon>
        <taxon>Duplodnaviria</taxon>
        <taxon>Heunggongvirae</taxon>
        <taxon>Uroviricota</taxon>
        <taxon>Caudoviricetes</taxon>
    </lineage>
</organism>
<evidence type="ECO:0000313" key="2">
    <source>
        <dbReference type="EMBL" id="DAF90896.1"/>
    </source>
</evidence>
<sequence>MLTTEVLNEKKAKYEAEKSSLQAKDFTTYIAEKVQAFRAEKEAEIAEYEQRVKEEYEAERKNDIEKCEHYIKLLNELLEEETANAEQEPATIPSNNLI</sequence>
<proteinExistence type="predicted"/>
<feature type="coiled-coil region" evidence="1">
    <location>
        <begin position="4"/>
        <end position="58"/>
    </location>
</feature>